<dbReference type="AlphaFoldDB" id="A0A2X2RCJ8"/>
<dbReference type="EMBL" id="UARG01000017">
    <property type="protein sequence ID" value="SQA78966.1"/>
    <property type="molecule type" value="Genomic_DNA"/>
</dbReference>
<dbReference type="CDD" id="cd09008">
    <property type="entry name" value="MTAN"/>
    <property type="match status" value="1"/>
</dbReference>
<evidence type="ECO:0000256" key="6">
    <source>
        <dbReference type="ARBA" id="ARBA00050313"/>
    </source>
</evidence>
<dbReference type="UniPathway" id="UPA00904">
    <property type="reaction ID" value="UER00871"/>
</dbReference>
<evidence type="ECO:0000313" key="9">
    <source>
        <dbReference type="Proteomes" id="UP000249891"/>
    </source>
</evidence>
<dbReference type="NCBIfam" id="TIGR01704">
    <property type="entry name" value="MTA_SAH-Nsdase"/>
    <property type="match status" value="1"/>
</dbReference>
<organism evidence="8 9">
    <name type="scientific">Capnocytophaga ochracea</name>
    <dbReference type="NCBI Taxonomy" id="1018"/>
    <lineage>
        <taxon>Bacteria</taxon>
        <taxon>Pseudomonadati</taxon>
        <taxon>Bacteroidota</taxon>
        <taxon>Flavobacteriia</taxon>
        <taxon>Flavobacteriales</taxon>
        <taxon>Flavobacteriaceae</taxon>
        <taxon>Capnocytophaga</taxon>
    </lineage>
</organism>
<keyword evidence="4 8" id="KW-0378">Hydrolase</keyword>
<dbReference type="SUPFAM" id="SSF53167">
    <property type="entry name" value="Purine and uridine phosphorylases"/>
    <property type="match status" value="1"/>
</dbReference>
<protein>
    <recommendedName>
        <fullName evidence="2">adenosylhomocysteine nucleosidase</fullName>
        <ecNumber evidence="2">3.2.2.9</ecNumber>
    </recommendedName>
</protein>
<proteinExistence type="predicted"/>
<comment type="catalytic activity">
    <reaction evidence="6">
        <text>5'-deoxyadenosine + H2O = 5-deoxy-D-ribose + adenine</text>
        <dbReference type="Rhea" id="RHEA:29859"/>
        <dbReference type="ChEBI" id="CHEBI:15377"/>
        <dbReference type="ChEBI" id="CHEBI:16708"/>
        <dbReference type="ChEBI" id="CHEBI:17319"/>
        <dbReference type="ChEBI" id="CHEBI:149540"/>
        <dbReference type="EC" id="3.2.2.9"/>
    </reaction>
    <physiologicalReaction direction="left-to-right" evidence="6">
        <dbReference type="Rhea" id="RHEA:29860"/>
    </physiologicalReaction>
</comment>
<dbReference type="RefSeq" id="WP_128091919.1">
    <property type="nucleotide sequence ID" value="NZ_UARG01000017.1"/>
</dbReference>
<keyword evidence="3" id="KW-0028">Amino-acid biosynthesis</keyword>
<dbReference type="GO" id="GO:0019509">
    <property type="term" value="P:L-methionine salvage from methylthioadenosine"/>
    <property type="evidence" value="ECO:0007669"/>
    <property type="project" value="UniProtKB-UniPathway"/>
</dbReference>
<dbReference type="EC" id="3.2.2.9" evidence="2"/>
<evidence type="ECO:0000256" key="2">
    <source>
        <dbReference type="ARBA" id="ARBA00011974"/>
    </source>
</evidence>
<dbReference type="GO" id="GO:0008930">
    <property type="term" value="F:methylthioadenosine nucleosidase activity"/>
    <property type="evidence" value="ECO:0007669"/>
    <property type="project" value="InterPro"/>
</dbReference>
<sequence length="231" mass="24916">MKIGIIGAMELEIDSLRTSIQSCKETKIGRFVFYEGSLNGIEVVLLLSGIGKVSASVATTLLIERYNPSLIINTGTAGGLGDTSVHDIILANEVRHHDVDVTAFGYEIGQQAQMPPAFIANTQWTEKLKQVAERYSHTLHYGQVVSGDSFISSPTRLQEIANTFPKAKAVEMEAAAIAQTCYLLNIPFVMLRAISDKAGEGNAVSYETFVVEAGKLSATIIKAFLASISET</sequence>
<dbReference type="GO" id="GO:0008782">
    <property type="term" value="F:adenosylhomocysteine nucleosidase activity"/>
    <property type="evidence" value="ECO:0007669"/>
    <property type="project" value="UniProtKB-EC"/>
</dbReference>
<dbReference type="InterPro" id="IPR035994">
    <property type="entry name" value="Nucleoside_phosphorylase_sf"/>
</dbReference>
<dbReference type="InterPro" id="IPR010049">
    <property type="entry name" value="MTA_SAH_Nsdase"/>
</dbReference>
<gene>
    <name evidence="8" type="primary">mtnN_3</name>
    <name evidence="8" type="ORF">NCTC11546_02218</name>
</gene>
<dbReference type="PANTHER" id="PTHR46832:SF1">
    <property type="entry name" value="5'-METHYLTHIOADENOSINE_S-ADENOSYLHOMOCYSTEINE NUCLEOSIDASE"/>
    <property type="match status" value="1"/>
</dbReference>
<name>A0A2X2RCJ8_CAPOC</name>
<accession>A0A2X2RCJ8</accession>
<comment type="pathway">
    <text evidence="1">Amino-acid biosynthesis; L-methionine biosynthesis via salvage pathway; S-methyl-5-thio-alpha-D-ribose 1-phosphate from S-methyl-5'-thioadenosine (hydrolase route): step 1/2.</text>
</comment>
<dbReference type="GO" id="GO:0019284">
    <property type="term" value="P:L-methionine salvage from S-adenosylmethionine"/>
    <property type="evidence" value="ECO:0007669"/>
    <property type="project" value="TreeGrafter"/>
</dbReference>
<evidence type="ECO:0000313" key="8">
    <source>
        <dbReference type="EMBL" id="SQA78966.1"/>
    </source>
</evidence>
<dbReference type="InterPro" id="IPR000845">
    <property type="entry name" value="Nucleoside_phosphorylase_d"/>
</dbReference>
<dbReference type="Proteomes" id="UP000249891">
    <property type="component" value="Unassembled WGS sequence"/>
</dbReference>
<dbReference type="FunFam" id="3.40.50.1580:FF:000001">
    <property type="entry name" value="MTA/SAH nucleosidase family protein"/>
    <property type="match status" value="1"/>
</dbReference>
<dbReference type="NCBIfam" id="NF004079">
    <property type="entry name" value="PRK05584.1"/>
    <property type="match status" value="1"/>
</dbReference>
<dbReference type="Gene3D" id="3.40.50.1580">
    <property type="entry name" value="Nucleoside phosphorylase domain"/>
    <property type="match status" value="1"/>
</dbReference>
<evidence type="ECO:0000256" key="5">
    <source>
        <dbReference type="ARBA" id="ARBA00023167"/>
    </source>
</evidence>
<dbReference type="GO" id="GO:0009164">
    <property type="term" value="P:nucleoside catabolic process"/>
    <property type="evidence" value="ECO:0007669"/>
    <property type="project" value="InterPro"/>
</dbReference>
<dbReference type="Pfam" id="PF01048">
    <property type="entry name" value="PNP_UDP_1"/>
    <property type="match status" value="1"/>
</dbReference>
<feature type="domain" description="Nucleoside phosphorylase" evidence="7">
    <location>
        <begin position="2"/>
        <end position="226"/>
    </location>
</feature>
<reference evidence="8 9" key="1">
    <citation type="submission" date="2018-06" db="EMBL/GenBank/DDBJ databases">
        <authorList>
            <consortium name="Pathogen Informatics"/>
            <person name="Doyle S."/>
        </authorList>
    </citation>
    <scope>NUCLEOTIDE SEQUENCE [LARGE SCALE GENOMIC DNA]</scope>
    <source>
        <strain evidence="8 9">NCTC11546</strain>
    </source>
</reference>
<keyword evidence="5" id="KW-0486">Methionine biosynthesis</keyword>
<evidence type="ECO:0000256" key="4">
    <source>
        <dbReference type="ARBA" id="ARBA00022801"/>
    </source>
</evidence>
<dbReference type="PANTHER" id="PTHR46832">
    <property type="entry name" value="5'-METHYLTHIOADENOSINE/S-ADENOSYLHOMOCYSTEINE NUCLEOSIDASE"/>
    <property type="match status" value="1"/>
</dbReference>
<evidence type="ECO:0000259" key="7">
    <source>
        <dbReference type="Pfam" id="PF01048"/>
    </source>
</evidence>
<evidence type="ECO:0000256" key="3">
    <source>
        <dbReference type="ARBA" id="ARBA00022605"/>
    </source>
</evidence>
<keyword evidence="8" id="KW-0326">Glycosidase</keyword>
<dbReference type="GO" id="GO:0005829">
    <property type="term" value="C:cytosol"/>
    <property type="evidence" value="ECO:0007669"/>
    <property type="project" value="TreeGrafter"/>
</dbReference>
<evidence type="ECO:0000256" key="1">
    <source>
        <dbReference type="ARBA" id="ARBA00004945"/>
    </source>
</evidence>